<dbReference type="RefSeq" id="WP_379033133.1">
    <property type="nucleotide sequence ID" value="NZ_JBHRXE010000057.1"/>
</dbReference>
<gene>
    <name evidence="2" type="ORF">ACFOMP_18035</name>
</gene>
<reference evidence="3" key="1">
    <citation type="journal article" date="2019" name="Int. J. Syst. Evol. Microbiol.">
        <title>The Global Catalogue of Microorganisms (GCM) 10K type strain sequencing project: providing services to taxonomists for standard genome sequencing and annotation.</title>
        <authorList>
            <consortium name="The Broad Institute Genomics Platform"/>
            <consortium name="The Broad Institute Genome Sequencing Center for Infectious Disease"/>
            <person name="Wu L."/>
            <person name="Ma J."/>
        </authorList>
    </citation>
    <scope>NUCLEOTIDE SEQUENCE [LARGE SCALE GENOMIC DNA]</scope>
    <source>
        <strain evidence="3">VKM B-3226</strain>
    </source>
</reference>
<dbReference type="Proteomes" id="UP001595596">
    <property type="component" value="Unassembled WGS sequence"/>
</dbReference>
<name>A0ABV7S4S9_9RHOB</name>
<sequence>MTSKPSKSDVKQAVFEERRKLRGAAGILDDSAAVDEARPAAGPQRTAAGKRRCDILGR</sequence>
<organism evidence="2 3">
    <name type="scientific">Paracoccus simplex</name>
    <dbReference type="NCBI Taxonomy" id="2086346"/>
    <lineage>
        <taxon>Bacteria</taxon>
        <taxon>Pseudomonadati</taxon>
        <taxon>Pseudomonadota</taxon>
        <taxon>Alphaproteobacteria</taxon>
        <taxon>Rhodobacterales</taxon>
        <taxon>Paracoccaceae</taxon>
        <taxon>Paracoccus</taxon>
    </lineage>
</organism>
<keyword evidence="3" id="KW-1185">Reference proteome</keyword>
<evidence type="ECO:0000313" key="2">
    <source>
        <dbReference type="EMBL" id="MFC3571357.1"/>
    </source>
</evidence>
<comment type="caution">
    <text evidence="2">The sequence shown here is derived from an EMBL/GenBank/DDBJ whole genome shotgun (WGS) entry which is preliminary data.</text>
</comment>
<feature type="region of interest" description="Disordered" evidence="1">
    <location>
        <begin position="35"/>
        <end position="58"/>
    </location>
</feature>
<accession>A0ABV7S4S9</accession>
<protein>
    <submittedName>
        <fullName evidence="2">Uncharacterized protein</fullName>
    </submittedName>
</protein>
<evidence type="ECO:0000313" key="3">
    <source>
        <dbReference type="Proteomes" id="UP001595596"/>
    </source>
</evidence>
<proteinExistence type="predicted"/>
<dbReference type="EMBL" id="JBHRXE010000057">
    <property type="protein sequence ID" value="MFC3571357.1"/>
    <property type="molecule type" value="Genomic_DNA"/>
</dbReference>
<evidence type="ECO:0000256" key="1">
    <source>
        <dbReference type="SAM" id="MobiDB-lite"/>
    </source>
</evidence>